<protein>
    <recommendedName>
        <fullName evidence="4">DUF4440 domain-containing protein</fullName>
    </recommendedName>
</protein>
<dbReference type="STRING" id="915059.NH26_01780"/>
<dbReference type="AlphaFoldDB" id="A0A1S1YVY4"/>
<sequence length="166" mass="19253">MKRYLFLITLLLSSLYGTCQIKNSFKTIDGVLNELLEQISISKGEQMDTAAIRTIFLPTAQFSIRMQDTDTTFVETVTLNEFLELITDPYYEEGYSEKHISRVIDQYKGIAQVFESFKAKDSEGENGRGISSYQMIELNGRWWVTNILWTNESKEHPIPEKYLIKD</sequence>
<dbReference type="Proteomes" id="UP000179797">
    <property type="component" value="Unassembled WGS sequence"/>
</dbReference>
<accession>A0A1S1YVY4</accession>
<dbReference type="Gene3D" id="3.10.450.50">
    <property type="match status" value="1"/>
</dbReference>
<gene>
    <name evidence="2" type="ORF">NH26_01780</name>
</gene>
<feature type="signal peptide" evidence="1">
    <location>
        <begin position="1"/>
        <end position="19"/>
    </location>
</feature>
<evidence type="ECO:0000313" key="2">
    <source>
        <dbReference type="EMBL" id="OHX65170.1"/>
    </source>
</evidence>
<reference evidence="2 3" key="1">
    <citation type="journal article" date="2012" name="Int. J. Syst. Evol. Microbiol.">
        <title>Flammeovirga pacifica sp. nov., isolated from deep-sea sediment.</title>
        <authorList>
            <person name="Xu H."/>
            <person name="Fu Y."/>
            <person name="Yang N."/>
            <person name="Ding Z."/>
            <person name="Lai Q."/>
            <person name="Zeng R."/>
        </authorList>
    </citation>
    <scope>NUCLEOTIDE SEQUENCE [LARGE SCALE GENOMIC DNA]</scope>
    <source>
        <strain evidence="3">DSM 24597 / LMG 26175 / WPAGA1</strain>
    </source>
</reference>
<keyword evidence="1" id="KW-0732">Signal</keyword>
<evidence type="ECO:0008006" key="4">
    <source>
        <dbReference type="Google" id="ProtNLM"/>
    </source>
</evidence>
<evidence type="ECO:0000313" key="3">
    <source>
        <dbReference type="Proteomes" id="UP000179797"/>
    </source>
</evidence>
<proteinExistence type="predicted"/>
<name>A0A1S1YVY4_FLAPC</name>
<dbReference type="EMBL" id="JRYR02000001">
    <property type="protein sequence ID" value="OHX65170.1"/>
    <property type="molecule type" value="Genomic_DNA"/>
</dbReference>
<evidence type="ECO:0000256" key="1">
    <source>
        <dbReference type="SAM" id="SignalP"/>
    </source>
</evidence>
<comment type="caution">
    <text evidence="2">The sequence shown here is derived from an EMBL/GenBank/DDBJ whole genome shotgun (WGS) entry which is preliminary data.</text>
</comment>
<organism evidence="2 3">
    <name type="scientific">Flammeovirga pacifica</name>
    <dbReference type="NCBI Taxonomy" id="915059"/>
    <lineage>
        <taxon>Bacteria</taxon>
        <taxon>Pseudomonadati</taxon>
        <taxon>Bacteroidota</taxon>
        <taxon>Cytophagia</taxon>
        <taxon>Cytophagales</taxon>
        <taxon>Flammeovirgaceae</taxon>
        <taxon>Flammeovirga</taxon>
    </lineage>
</organism>
<keyword evidence="3" id="KW-1185">Reference proteome</keyword>
<feature type="chain" id="PRO_5010359566" description="DUF4440 domain-containing protein" evidence="1">
    <location>
        <begin position="20"/>
        <end position="166"/>
    </location>
</feature>
<dbReference type="RefSeq" id="WP_044226784.1">
    <property type="nucleotide sequence ID" value="NZ_JRYR02000001.1"/>
</dbReference>